<dbReference type="NCBIfam" id="TIGR01550">
    <property type="entry name" value="DOC_P1"/>
    <property type="match status" value="1"/>
</dbReference>
<dbReference type="InterPro" id="IPR006440">
    <property type="entry name" value="Doc"/>
</dbReference>
<dbReference type="InterPro" id="IPR036597">
    <property type="entry name" value="Fido-like_dom_sf"/>
</dbReference>
<evidence type="ECO:0000259" key="1">
    <source>
        <dbReference type="PROSITE" id="PS51459"/>
    </source>
</evidence>
<evidence type="ECO:0000313" key="2">
    <source>
        <dbReference type="EMBL" id="MDT2536770.1"/>
    </source>
</evidence>
<reference evidence="2" key="1">
    <citation type="submission" date="2023-03" db="EMBL/GenBank/DDBJ databases">
        <authorList>
            <person name="Shen W."/>
            <person name="Cai J."/>
        </authorList>
    </citation>
    <scope>NUCLEOTIDE SEQUENCE</scope>
    <source>
        <strain evidence="2">B646-2</strain>
    </source>
</reference>
<evidence type="ECO:0000313" key="3">
    <source>
        <dbReference type="Proteomes" id="UP001249240"/>
    </source>
</evidence>
<gene>
    <name evidence="2" type="ORF">P7D78_01420</name>
</gene>
<dbReference type="AlphaFoldDB" id="A0AAW8SVY4"/>
<dbReference type="GO" id="GO:0016301">
    <property type="term" value="F:kinase activity"/>
    <property type="evidence" value="ECO:0007669"/>
    <property type="project" value="InterPro"/>
</dbReference>
<dbReference type="PANTHER" id="PTHR39426:SF1">
    <property type="entry name" value="HOMOLOGY TO DEATH-ON-CURING PROTEIN OF PHAGE P1"/>
    <property type="match status" value="1"/>
</dbReference>
<dbReference type="EMBL" id="JARPXM010000001">
    <property type="protein sequence ID" value="MDT2536770.1"/>
    <property type="molecule type" value="Genomic_DNA"/>
</dbReference>
<dbReference type="Proteomes" id="UP001249240">
    <property type="component" value="Unassembled WGS sequence"/>
</dbReference>
<dbReference type="PANTHER" id="PTHR39426">
    <property type="entry name" value="HOMOLOGY TO DEATH-ON-CURING PROTEIN OF PHAGE P1"/>
    <property type="match status" value="1"/>
</dbReference>
<dbReference type="PROSITE" id="PS51459">
    <property type="entry name" value="FIDO"/>
    <property type="match status" value="1"/>
</dbReference>
<dbReference type="Pfam" id="PF02661">
    <property type="entry name" value="Fic"/>
    <property type="match status" value="1"/>
</dbReference>
<proteinExistence type="predicted"/>
<dbReference type="Gene3D" id="1.20.120.1870">
    <property type="entry name" value="Fic/DOC protein, Fido domain"/>
    <property type="match status" value="1"/>
</dbReference>
<dbReference type="InterPro" id="IPR003812">
    <property type="entry name" value="Fido"/>
</dbReference>
<name>A0AAW8SVY4_9ENTE</name>
<sequence>MFHYLTASEVSIINTFQITQYSPQEQLGVRDFNALERTVNQPKQEVFSKELYPTIAEKAAILMINLVKKHPFHNANKRTALMVVDIFLQKNNVELQLGIKDGVELLVSIATFEKDDFEQLKMHVASEIEKNIKH</sequence>
<dbReference type="RefSeq" id="WP_028020205.1">
    <property type="nucleotide sequence ID" value="NZ_CABLCA010000004.1"/>
</dbReference>
<dbReference type="GeneID" id="67042050"/>
<feature type="domain" description="Fido" evidence="1">
    <location>
        <begin position="5"/>
        <end position="126"/>
    </location>
</feature>
<protein>
    <submittedName>
        <fullName evidence="2">Type II toxin-antitoxin system death-on-curing family toxin</fullName>
    </submittedName>
</protein>
<accession>A0AAW8SVY4</accession>
<organism evidence="2 3">
    <name type="scientific">Enterococcus raffinosus</name>
    <dbReference type="NCBI Taxonomy" id="71452"/>
    <lineage>
        <taxon>Bacteria</taxon>
        <taxon>Bacillati</taxon>
        <taxon>Bacillota</taxon>
        <taxon>Bacilli</taxon>
        <taxon>Lactobacillales</taxon>
        <taxon>Enterococcaceae</taxon>
        <taxon>Enterococcus</taxon>
    </lineage>
</organism>
<dbReference type="SUPFAM" id="SSF140931">
    <property type="entry name" value="Fic-like"/>
    <property type="match status" value="1"/>
</dbReference>
<dbReference type="InterPro" id="IPR053737">
    <property type="entry name" value="Type_II_TA_Toxin"/>
</dbReference>
<comment type="caution">
    <text evidence="2">The sequence shown here is derived from an EMBL/GenBank/DDBJ whole genome shotgun (WGS) entry which is preliminary data.</text>
</comment>